<keyword evidence="3" id="KW-0285">Flavoprotein</keyword>
<proteinExistence type="inferred from homology"/>
<dbReference type="InterPro" id="IPR009075">
    <property type="entry name" value="AcylCo_DH/oxidase_C"/>
</dbReference>
<feature type="domain" description="Acyl-CoA dehydrogenase/oxidase C-terminal" evidence="6">
    <location>
        <begin position="222"/>
        <end position="355"/>
    </location>
</feature>
<dbReference type="Pfam" id="PF00441">
    <property type="entry name" value="Acyl-CoA_dh_1"/>
    <property type="match status" value="1"/>
</dbReference>
<evidence type="ECO:0000256" key="5">
    <source>
        <dbReference type="ARBA" id="ARBA00023002"/>
    </source>
</evidence>
<gene>
    <name evidence="8" type="ORF">HLB44_33960</name>
</gene>
<comment type="cofactor">
    <cofactor evidence="1">
        <name>FAD</name>
        <dbReference type="ChEBI" id="CHEBI:57692"/>
    </cofactor>
</comment>
<dbReference type="Proteomes" id="UP000737171">
    <property type="component" value="Unassembled WGS sequence"/>
</dbReference>
<dbReference type="SUPFAM" id="SSF56645">
    <property type="entry name" value="Acyl-CoA dehydrogenase NM domain-like"/>
    <property type="match status" value="1"/>
</dbReference>
<dbReference type="EMBL" id="JABRWJ010000016">
    <property type="protein sequence ID" value="NRF72002.1"/>
    <property type="molecule type" value="Genomic_DNA"/>
</dbReference>
<keyword evidence="4" id="KW-0274">FAD</keyword>
<evidence type="ECO:0000256" key="1">
    <source>
        <dbReference type="ARBA" id="ARBA00001974"/>
    </source>
</evidence>
<dbReference type="SUPFAM" id="SSF47203">
    <property type="entry name" value="Acyl-CoA dehydrogenase C-terminal domain-like"/>
    <property type="match status" value="1"/>
</dbReference>
<evidence type="ECO:0000259" key="7">
    <source>
        <dbReference type="Pfam" id="PF02771"/>
    </source>
</evidence>
<comment type="caution">
    <text evidence="8">The sequence shown here is derived from an EMBL/GenBank/DDBJ whole genome shotgun (WGS) entry which is preliminary data.</text>
</comment>
<dbReference type="InterPro" id="IPR036250">
    <property type="entry name" value="AcylCo_DH-like_C"/>
</dbReference>
<dbReference type="PANTHER" id="PTHR43884:SF20">
    <property type="entry name" value="ACYL-COA DEHYDROGENASE FADE28"/>
    <property type="match status" value="1"/>
</dbReference>
<dbReference type="InterPro" id="IPR013786">
    <property type="entry name" value="AcylCoA_DH/ox_N"/>
</dbReference>
<dbReference type="Gene3D" id="1.10.540.10">
    <property type="entry name" value="Acyl-CoA dehydrogenase/oxidase, N-terminal domain"/>
    <property type="match status" value="1"/>
</dbReference>
<evidence type="ECO:0000259" key="6">
    <source>
        <dbReference type="Pfam" id="PF00441"/>
    </source>
</evidence>
<dbReference type="InterPro" id="IPR009100">
    <property type="entry name" value="AcylCoA_DH/oxidase_NM_dom_sf"/>
</dbReference>
<evidence type="ECO:0000313" key="8">
    <source>
        <dbReference type="EMBL" id="NRF72002.1"/>
    </source>
</evidence>
<dbReference type="RefSeq" id="WP_173134406.1">
    <property type="nucleotide sequence ID" value="NZ_JABRWJ010000016.1"/>
</dbReference>
<evidence type="ECO:0000313" key="9">
    <source>
        <dbReference type="Proteomes" id="UP000737171"/>
    </source>
</evidence>
<reference evidence="8 9" key="1">
    <citation type="submission" date="2020-05" db="EMBL/GenBank/DDBJ databases">
        <title>Aquincola sp. isolate from soil.</title>
        <authorList>
            <person name="Han J."/>
            <person name="Kim D.-U."/>
        </authorList>
    </citation>
    <scope>NUCLEOTIDE SEQUENCE [LARGE SCALE GENOMIC DNA]</scope>
    <source>
        <strain evidence="8 9">S2</strain>
    </source>
</reference>
<dbReference type="CDD" id="cd00567">
    <property type="entry name" value="ACAD"/>
    <property type="match status" value="1"/>
</dbReference>
<keyword evidence="5" id="KW-0560">Oxidoreductase</keyword>
<dbReference type="InterPro" id="IPR037069">
    <property type="entry name" value="AcylCoA_DH/ox_N_sf"/>
</dbReference>
<evidence type="ECO:0000256" key="3">
    <source>
        <dbReference type="ARBA" id="ARBA00022630"/>
    </source>
</evidence>
<protein>
    <submittedName>
        <fullName evidence="8">Acyl-CoA dehydrogenase family protein</fullName>
    </submittedName>
</protein>
<dbReference type="InterPro" id="IPR046373">
    <property type="entry name" value="Acyl-CoA_Oxase/DH_mid-dom_sf"/>
</dbReference>
<dbReference type="Gene3D" id="2.40.110.10">
    <property type="entry name" value="Butyryl-CoA Dehydrogenase, subunit A, domain 2"/>
    <property type="match status" value="1"/>
</dbReference>
<dbReference type="Gene3D" id="1.20.140.10">
    <property type="entry name" value="Butyryl-CoA Dehydrogenase, subunit A, domain 3"/>
    <property type="match status" value="1"/>
</dbReference>
<evidence type="ECO:0000256" key="2">
    <source>
        <dbReference type="ARBA" id="ARBA00009347"/>
    </source>
</evidence>
<keyword evidence="9" id="KW-1185">Reference proteome</keyword>
<accession>A0ABX2ETC7</accession>
<name>A0ABX2ETC7_9BURK</name>
<dbReference type="PANTHER" id="PTHR43884">
    <property type="entry name" value="ACYL-COA DEHYDROGENASE"/>
    <property type="match status" value="1"/>
</dbReference>
<organism evidence="8 9">
    <name type="scientific">Pseudaquabacterium terrae</name>
    <dbReference type="NCBI Taxonomy" id="2732868"/>
    <lineage>
        <taxon>Bacteria</taxon>
        <taxon>Pseudomonadati</taxon>
        <taxon>Pseudomonadota</taxon>
        <taxon>Betaproteobacteria</taxon>
        <taxon>Burkholderiales</taxon>
        <taxon>Sphaerotilaceae</taxon>
        <taxon>Pseudaquabacterium</taxon>
    </lineage>
</organism>
<comment type="similarity">
    <text evidence="2">Belongs to the acyl-CoA dehydrogenase family.</text>
</comment>
<feature type="domain" description="Acyl-CoA dehydrogenase/oxidase N-terminal" evidence="7">
    <location>
        <begin position="7"/>
        <end position="117"/>
    </location>
</feature>
<evidence type="ECO:0000256" key="4">
    <source>
        <dbReference type="ARBA" id="ARBA00022827"/>
    </source>
</evidence>
<dbReference type="Pfam" id="PF02771">
    <property type="entry name" value="Acyl-CoA_dh_N"/>
    <property type="match status" value="1"/>
</dbReference>
<sequence>MDFSLDDDQRLLQDTVQRLVAKDYRFEQRRAYAAEPEGFSRALWAQAADIGLLGLAYPEADGGSGRGAVDVMLVMQALGRALPLDPFLPTMVLGAAALRHADAAQRTRRIAAVAAGDCVLAWAGYGCRARPQGGGWRLDGSADAVLHGDSADALLVAARVEAGSDALFIVDARSVGITRAAWRTHDGRRAADIGFDGVVVPDDARLGASEVVDAVRQAGIAALAAEAVGAMELALELTVEHLKTRVQFGAPLARQQALQHRVAEMLINLEQTRSMAMYAALMLDEPDAAGRATALSAVKVQVGRAARFVGQQAVQLHGGIGVTDECAVGHVLKRLTLLEAEFGGSDQHLAAVARAGGFVEAA</sequence>